<reference evidence="3" key="1">
    <citation type="submission" date="2023-06" db="EMBL/GenBank/DDBJ databases">
        <authorList>
            <person name="Noh H."/>
        </authorList>
    </citation>
    <scope>NUCLEOTIDE SEQUENCE</scope>
    <source>
        <strain evidence="3">DUCC20226</strain>
    </source>
</reference>
<evidence type="ECO:0000256" key="1">
    <source>
        <dbReference type="SAM" id="SignalP"/>
    </source>
</evidence>
<dbReference type="InterPro" id="IPR001214">
    <property type="entry name" value="SET_dom"/>
</dbReference>
<evidence type="ECO:0000259" key="2">
    <source>
        <dbReference type="PROSITE" id="PS50280"/>
    </source>
</evidence>
<dbReference type="AlphaFoldDB" id="A0AAD9W471"/>
<accession>A0AAD9W471</accession>
<dbReference type="PROSITE" id="PS51257">
    <property type="entry name" value="PROKAR_LIPOPROTEIN"/>
    <property type="match status" value="1"/>
</dbReference>
<dbReference type="Proteomes" id="UP001265746">
    <property type="component" value="Unassembled WGS sequence"/>
</dbReference>
<dbReference type="SUPFAM" id="SSF82199">
    <property type="entry name" value="SET domain"/>
    <property type="match status" value="1"/>
</dbReference>
<dbReference type="PANTHER" id="PTHR47332">
    <property type="entry name" value="SET DOMAIN-CONTAINING PROTEIN 5"/>
    <property type="match status" value="1"/>
</dbReference>
<evidence type="ECO:0000313" key="4">
    <source>
        <dbReference type="Proteomes" id="UP001265746"/>
    </source>
</evidence>
<keyword evidence="1" id="KW-0732">Signal</keyword>
<gene>
    <name evidence="3" type="ORF">N8I77_007543</name>
</gene>
<dbReference type="Gene3D" id="1.25.40.10">
    <property type="entry name" value="Tetratricopeptide repeat domain"/>
    <property type="match status" value="1"/>
</dbReference>
<dbReference type="EMBL" id="JAUJFL010000004">
    <property type="protein sequence ID" value="KAK2604630.1"/>
    <property type="molecule type" value="Genomic_DNA"/>
</dbReference>
<proteinExistence type="predicted"/>
<evidence type="ECO:0000313" key="3">
    <source>
        <dbReference type="EMBL" id="KAK2604630.1"/>
    </source>
</evidence>
<dbReference type="InterPro" id="IPR053185">
    <property type="entry name" value="SET_domain_protein"/>
</dbReference>
<dbReference type="PANTHER" id="PTHR47332:SF6">
    <property type="entry name" value="SET DOMAIN-CONTAINING PROTEIN"/>
    <property type="match status" value="1"/>
</dbReference>
<organism evidence="3 4">
    <name type="scientific">Phomopsis amygdali</name>
    <name type="common">Fusicoccum amygdali</name>
    <dbReference type="NCBI Taxonomy" id="1214568"/>
    <lineage>
        <taxon>Eukaryota</taxon>
        <taxon>Fungi</taxon>
        <taxon>Dikarya</taxon>
        <taxon>Ascomycota</taxon>
        <taxon>Pezizomycotina</taxon>
        <taxon>Sordariomycetes</taxon>
        <taxon>Sordariomycetidae</taxon>
        <taxon>Diaporthales</taxon>
        <taxon>Diaporthaceae</taxon>
        <taxon>Diaporthe</taxon>
    </lineage>
</organism>
<keyword evidence="4" id="KW-1185">Reference proteome</keyword>
<dbReference type="PROSITE" id="PS50280">
    <property type="entry name" value="SET"/>
    <property type="match status" value="1"/>
</dbReference>
<sequence length="421" mass="47000">MIFRQKAMLLSWLLTVISCSSLSEALLLCPLFPYFDSHEHAVCPIGASVPSWASNSLDSGWLKGDACHKLGSDQFCTFTHPGFNRGLGVSFVTRDAILKDVSSMLASEVVNAENGSIAAVPSYEAKQIPGKGVGLIANRNITQGELIMARTPAVVVDGTAFNNLSTIHLTQALAQAIKSLPQGHQKEYLRLSTHDDVATFEERVYKIFATNNFRTKFTNGNDFHSTFTEVSRLNHDCRPNSGYHFDASTLSQNVYAARDIRTGEELSIAYYDPLQARAARRHQLQSHWGFQCTCKHCTADPELVAKSDQRIEQIHALWRDLDDYSPASAGSAEKAELLVQLYQLEGVETRIHEAYYRAAIEWNGVGNSVLALEAAQRCLDRGELMRGPDAPFARNMRELIQNPQKHWSWNFRLPNKREPVS</sequence>
<dbReference type="CDD" id="cd20071">
    <property type="entry name" value="SET_SMYD"/>
    <property type="match status" value="1"/>
</dbReference>
<dbReference type="Pfam" id="PF00856">
    <property type="entry name" value="SET"/>
    <property type="match status" value="1"/>
</dbReference>
<feature type="chain" id="PRO_5042121637" description="SET domain-containing protein" evidence="1">
    <location>
        <begin position="26"/>
        <end position="421"/>
    </location>
</feature>
<dbReference type="Gene3D" id="2.170.270.10">
    <property type="entry name" value="SET domain"/>
    <property type="match status" value="1"/>
</dbReference>
<name>A0AAD9W471_PHOAM</name>
<feature type="domain" description="SET" evidence="2">
    <location>
        <begin position="121"/>
        <end position="271"/>
    </location>
</feature>
<dbReference type="InterPro" id="IPR011990">
    <property type="entry name" value="TPR-like_helical_dom_sf"/>
</dbReference>
<dbReference type="InterPro" id="IPR046341">
    <property type="entry name" value="SET_dom_sf"/>
</dbReference>
<comment type="caution">
    <text evidence="3">The sequence shown here is derived from an EMBL/GenBank/DDBJ whole genome shotgun (WGS) entry which is preliminary data.</text>
</comment>
<feature type="signal peptide" evidence="1">
    <location>
        <begin position="1"/>
        <end position="25"/>
    </location>
</feature>
<protein>
    <recommendedName>
        <fullName evidence="2">SET domain-containing protein</fullName>
    </recommendedName>
</protein>